<evidence type="ECO:0000313" key="1">
    <source>
        <dbReference type="EMBL" id="CAA9562821.1"/>
    </source>
</evidence>
<gene>
    <name evidence="1" type="ORF">AVDCRST_MAG49-2649</name>
</gene>
<accession>A0A6J4UXU5</accession>
<protein>
    <submittedName>
        <fullName evidence="1">Uncharacterized protein</fullName>
    </submittedName>
</protein>
<feature type="non-terminal residue" evidence="1">
    <location>
        <position position="50"/>
    </location>
</feature>
<feature type="non-terminal residue" evidence="1">
    <location>
        <position position="1"/>
    </location>
</feature>
<reference evidence="1" key="1">
    <citation type="submission" date="2020-02" db="EMBL/GenBank/DDBJ databases">
        <authorList>
            <person name="Meier V. D."/>
        </authorList>
    </citation>
    <scope>NUCLEOTIDE SEQUENCE</scope>
    <source>
        <strain evidence="1">AVDCRST_MAG49</strain>
    </source>
</reference>
<dbReference type="AlphaFoldDB" id="A0A6J4UXU5"/>
<name>A0A6J4UXU5_9BACT</name>
<sequence length="50" mass="4675">APSPGPSPGGGVSRCVGSPGLGPSVGRDSCPCCCPRDGSGVPDHRDGGAV</sequence>
<dbReference type="EMBL" id="CADCWG010000180">
    <property type="protein sequence ID" value="CAA9562821.1"/>
    <property type="molecule type" value="Genomic_DNA"/>
</dbReference>
<proteinExistence type="predicted"/>
<organism evidence="1">
    <name type="scientific">uncultured Thermomicrobiales bacterium</name>
    <dbReference type="NCBI Taxonomy" id="1645740"/>
    <lineage>
        <taxon>Bacteria</taxon>
        <taxon>Pseudomonadati</taxon>
        <taxon>Thermomicrobiota</taxon>
        <taxon>Thermomicrobia</taxon>
        <taxon>Thermomicrobiales</taxon>
        <taxon>environmental samples</taxon>
    </lineage>
</organism>